<reference evidence="1 2" key="1">
    <citation type="submission" date="2023-07" db="EMBL/GenBank/DDBJ databases">
        <title>Comparative genomics of wheat-associated soil bacteria to identify genetic determinants of phenazine resistance.</title>
        <authorList>
            <person name="Mouncey N."/>
        </authorList>
    </citation>
    <scope>NUCLEOTIDE SEQUENCE [LARGE SCALE GENOMIC DNA]</scope>
    <source>
        <strain evidence="1 2">V3I3</strain>
    </source>
</reference>
<dbReference type="Proteomes" id="UP001239083">
    <property type="component" value="Unassembled WGS sequence"/>
</dbReference>
<dbReference type="PROSITE" id="PS51318">
    <property type="entry name" value="TAT"/>
    <property type="match status" value="1"/>
</dbReference>
<keyword evidence="2" id="KW-1185">Reference proteome</keyword>
<proteinExistence type="predicted"/>
<dbReference type="PANTHER" id="PTHR35399:SF2">
    <property type="entry name" value="DUF839 DOMAIN-CONTAINING PROTEIN"/>
    <property type="match status" value="1"/>
</dbReference>
<sequence>MTITDIQLFPMADHVRGKRSPVTCHFKCGNACLGPECNTSANPHFRDIASAALTRRALLGLGAAGAVGIALAAVAPAGSATAAPGGAAFGRGSGLPFDAIAPVPGVVDDFNVPAGYTWAPIIRWGDPLFSGVPALDFDHQTVEAQAGQFGYNVDYIDILADQSGRTAVLAANHEYVNPGLMFTPSSDPAELDRRAAIYKAAHGFSVVELRRSKLGQPWRYLVDGRRNRRITADTVFEVTGPAAGTDLMKTAADPEGRWVKGTLGNCAGGTTPWGTVLSGEENFDGYFAWAADTAGQKRYRATPSSASTYTFERIDPRFDAHDAGYLNEPNRFGWIVEIDPQDPSSTPRKHSAMGRFKHEGANVIIAEDGHAVAYMGDDQANDYLYKFVSKGTFTPGKSAKARRSNLDLLSEGDLYVARFTGNSPAAEVTGSGALPADGQFDGTGEWIPLTRNGESVVPGMTTEEVLVFARLAADAVGATKMDRPEDVEPNPKTRKVYLALTNNSSRTLANVDEANPVTGNRNGHIIEMTETAGQSGSTFGWNILLLCGDPAVDQNTYFAGFPKELVSPISCPDNVAFDSEGNLWISTDGAPSKIGFNDGLFKVPLEGPERGHVQQFLSVPREGETCGPVIHDQEGMVYVAVQHPGENGSVATPTSHFPDYVPAHRPETGLVAAPRPSVVQVWRA</sequence>
<organism evidence="1 2">
    <name type="scientific">Agromyces ramosus</name>
    <dbReference type="NCBI Taxonomy" id="33879"/>
    <lineage>
        <taxon>Bacteria</taxon>
        <taxon>Bacillati</taxon>
        <taxon>Actinomycetota</taxon>
        <taxon>Actinomycetes</taxon>
        <taxon>Micrococcales</taxon>
        <taxon>Microbacteriaceae</taxon>
        <taxon>Agromyces</taxon>
    </lineage>
</organism>
<dbReference type="InterPro" id="IPR008557">
    <property type="entry name" value="PhoX"/>
</dbReference>
<dbReference type="InterPro" id="IPR006311">
    <property type="entry name" value="TAT_signal"/>
</dbReference>
<dbReference type="Pfam" id="PF05787">
    <property type="entry name" value="PhoX"/>
    <property type="match status" value="1"/>
</dbReference>
<evidence type="ECO:0000313" key="2">
    <source>
        <dbReference type="Proteomes" id="UP001239083"/>
    </source>
</evidence>
<gene>
    <name evidence="1" type="ORF">QFZ26_003149</name>
</gene>
<protein>
    <submittedName>
        <fullName evidence="1">Secreted PhoX family phosphatase</fullName>
    </submittedName>
</protein>
<dbReference type="SUPFAM" id="SSF63829">
    <property type="entry name" value="Calcium-dependent phosphotriesterase"/>
    <property type="match status" value="1"/>
</dbReference>
<accession>A0ABU0RBZ7</accession>
<comment type="caution">
    <text evidence="1">The sequence shown here is derived from an EMBL/GenBank/DDBJ whole genome shotgun (WGS) entry which is preliminary data.</text>
</comment>
<evidence type="ECO:0000313" key="1">
    <source>
        <dbReference type="EMBL" id="MDQ0895594.1"/>
    </source>
</evidence>
<name>A0ABU0RBZ7_9MICO</name>
<dbReference type="PANTHER" id="PTHR35399">
    <property type="entry name" value="SLR8030 PROTEIN"/>
    <property type="match status" value="1"/>
</dbReference>
<dbReference type="EMBL" id="JAUSYY010000001">
    <property type="protein sequence ID" value="MDQ0895594.1"/>
    <property type="molecule type" value="Genomic_DNA"/>
</dbReference>